<accession>A0A8H5Y1U0</accession>
<keyword evidence="3" id="KW-1185">Reference proteome</keyword>
<comment type="caution">
    <text evidence="2">The sequence shown here is derived from an EMBL/GenBank/DDBJ whole genome shotgun (WGS) entry which is preliminary data.</text>
</comment>
<dbReference type="EMBL" id="JAAQPF010000379">
    <property type="protein sequence ID" value="KAF5704092.1"/>
    <property type="molecule type" value="Genomic_DNA"/>
</dbReference>
<sequence>MLGLPEVSFGSSDASSLEASGPLSLIKGPAVGPITRLIPADQRYFQYFIQTASHSITSFGHDAPRVRELLIQIALSDFSPSSTAVLKSALALASFHRANSPQTTAQYKVAALRKLSESTQGRISVIDSACHIAAGMILSTLEIQQNSMKSSHWLWYACGAAKIVKTAGLDVDNLDHDTAALVGWVHYYNTLSRFSLRHWQPHVTFDPDDAADSFHPVVCGNGQPESLTGAPHEILYLLSEAFNAATVPSDPRYETKAHRSHLETLDWKLRNLEKKAPGNNASADTAHPAFDLVVELYRLSTLIYLRRASAGILPLDQKFTTWVGQAFELLERLPACQWPFPLLIFGCEAESDKQRMIILDVMDRTSENMQYRNIATVKKVIETVWVQKDLYTEEMNYVRKLGVILSSTHKSRTIMRRRRMWLMLADQEAYRGQGQSELQSTKTFMIENPKHQTIITMPSYLITGTSRGLGFEFVRQLSADSNNTVIGFVRNKKATEEKIERELSGRSNIHTIQGEIQNLESVKNLVKEVANITGGSLDYIIANAALQSEWSAHNPLGVLGEEPERLEEDMLESFKINTLGNIHLFILALPLIRKGEAKKVIAISSGMADPDFITNFSITDGAPYTISKGALNIAVAKFDAQYRKEGILFMAISPGLVATQDTSNYTEEQIQGVRDMVAAFKGYAPHWEGAISPEESATAVLSVINKASIEAGNGGSFVSHYGNKQWL</sequence>
<dbReference type="GO" id="GO:0016616">
    <property type="term" value="F:oxidoreductase activity, acting on the CH-OH group of donors, NAD or NADP as acceptor"/>
    <property type="evidence" value="ECO:0007669"/>
    <property type="project" value="TreeGrafter"/>
</dbReference>
<dbReference type="Pfam" id="PF00106">
    <property type="entry name" value="adh_short"/>
    <property type="match status" value="1"/>
</dbReference>
<dbReference type="PANTHER" id="PTHR45458:SF3">
    <property type="entry name" value="CHAIN DEHYDROGENASE (ATSC), PUTATIVE-RELATED"/>
    <property type="match status" value="1"/>
</dbReference>
<dbReference type="InterPro" id="IPR002347">
    <property type="entry name" value="SDR_fam"/>
</dbReference>
<dbReference type="Gene3D" id="3.40.50.720">
    <property type="entry name" value="NAD(P)-binding Rossmann-like Domain"/>
    <property type="match status" value="1"/>
</dbReference>
<organism evidence="2 3">
    <name type="scientific">Fusarium globosum</name>
    <dbReference type="NCBI Taxonomy" id="78864"/>
    <lineage>
        <taxon>Eukaryota</taxon>
        <taxon>Fungi</taxon>
        <taxon>Dikarya</taxon>
        <taxon>Ascomycota</taxon>
        <taxon>Pezizomycotina</taxon>
        <taxon>Sordariomycetes</taxon>
        <taxon>Hypocreomycetidae</taxon>
        <taxon>Hypocreales</taxon>
        <taxon>Nectriaceae</taxon>
        <taxon>Fusarium</taxon>
        <taxon>Fusarium fujikuroi species complex</taxon>
    </lineage>
</organism>
<keyword evidence="1" id="KW-0539">Nucleus</keyword>
<dbReference type="InterPro" id="IPR021858">
    <property type="entry name" value="Fun_TF"/>
</dbReference>
<protein>
    <submittedName>
        <fullName evidence="2">Protoporphyrinogen oxidase</fullName>
    </submittedName>
</protein>
<name>A0A8H5Y1U0_9HYPO</name>
<dbReference type="PANTHER" id="PTHR45458">
    <property type="entry name" value="SHORT-CHAIN DEHYDROGENASE/REDUCTASE SDR"/>
    <property type="match status" value="1"/>
</dbReference>
<proteinExistence type="predicted"/>
<dbReference type="Proteomes" id="UP000532311">
    <property type="component" value="Unassembled WGS sequence"/>
</dbReference>
<evidence type="ECO:0000313" key="2">
    <source>
        <dbReference type="EMBL" id="KAF5704092.1"/>
    </source>
</evidence>
<evidence type="ECO:0000313" key="3">
    <source>
        <dbReference type="Proteomes" id="UP000532311"/>
    </source>
</evidence>
<dbReference type="InterPro" id="IPR036291">
    <property type="entry name" value="NAD(P)-bd_dom_sf"/>
</dbReference>
<dbReference type="PRINTS" id="PR00081">
    <property type="entry name" value="GDHRDH"/>
</dbReference>
<dbReference type="SUPFAM" id="SSF51735">
    <property type="entry name" value="NAD(P)-binding Rossmann-fold domains"/>
    <property type="match status" value="1"/>
</dbReference>
<dbReference type="AlphaFoldDB" id="A0A8H5Y1U0"/>
<dbReference type="InterPro" id="IPR052184">
    <property type="entry name" value="SDR_enzymes"/>
</dbReference>
<dbReference type="Pfam" id="PF11951">
    <property type="entry name" value="Fungal_trans_2"/>
    <property type="match status" value="1"/>
</dbReference>
<evidence type="ECO:0000256" key="1">
    <source>
        <dbReference type="ARBA" id="ARBA00023242"/>
    </source>
</evidence>
<reference evidence="2 3" key="1">
    <citation type="submission" date="2020-05" db="EMBL/GenBank/DDBJ databases">
        <title>Identification and distribution of gene clusters putatively required for synthesis of sphingolipid metabolism inhibitors in phylogenetically diverse species of the filamentous fungus Fusarium.</title>
        <authorList>
            <person name="Kim H.-S."/>
            <person name="Busman M."/>
            <person name="Brown D.W."/>
            <person name="Divon H."/>
            <person name="Uhlig S."/>
            <person name="Proctor R.H."/>
        </authorList>
    </citation>
    <scope>NUCLEOTIDE SEQUENCE [LARGE SCALE GENOMIC DNA]</scope>
    <source>
        <strain evidence="2 3">NRRL 26131</strain>
    </source>
</reference>
<gene>
    <name evidence="2" type="ORF">FGLOB1_8699</name>
</gene>